<dbReference type="OrthoDB" id="5394254at2759"/>
<dbReference type="EMBL" id="LCWF01000155">
    <property type="protein sequence ID" value="KKY16799.1"/>
    <property type="molecule type" value="Genomic_DNA"/>
</dbReference>
<accession>A0A0G2E222</accession>
<sequence>MSLNALLFSLSSNYTAGDLAAVSKHLETWPEVLAVVSWKVVELGIFWFSGLDAFDTGALSLLLNYPSQILLQYFYSVRPTTLIVSTAINVLSTTLPFSLLRPNHPIHSFSATKQKLIPRLTRSIISDPATTLSTSLLAATIVAVVLEFSFATRLPTFLITHFPGLRTLEPAHKGAAGLPLLLVHLIPLGFAAREFLFVPSAAALPKPIDKAYTFDPKTATLGQTIWHNVWGWYSGREKALIRRTILAVGLTSVETAVQIWATVKGAEVEGALGYAGVWGLALAIVGAVFAWVGGPSGF</sequence>
<reference evidence="2 3" key="2">
    <citation type="submission" date="2015-05" db="EMBL/GenBank/DDBJ databases">
        <authorList>
            <person name="Morales-Cruz A."/>
            <person name="Amrine K.C."/>
            <person name="Cantu D."/>
        </authorList>
    </citation>
    <scope>NUCLEOTIDE SEQUENCE [LARGE SCALE GENOMIC DNA]</scope>
    <source>
        <strain evidence="2">UCRPC4</strain>
    </source>
</reference>
<keyword evidence="1" id="KW-1133">Transmembrane helix</keyword>
<protein>
    <submittedName>
        <fullName evidence="2">Uncharacterized protein</fullName>
    </submittedName>
</protein>
<keyword evidence="1" id="KW-0472">Membrane</keyword>
<feature type="transmembrane region" description="Helical" evidence="1">
    <location>
        <begin position="275"/>
        <end position="294"/>
    </location>
</feature>
<evidence type="ECO:0000256" key="1">
    <source>
        <dbReference type="SAM" id="Phobius"/>
    </source>
</evidence>
<dbReference type="Proteomes" id="UP000053317">
    <property type="component" value="Unassembled WGS sequence"/>
</dbReference>
<reference evidence="2 3" key="1">
    <citation type="submission" date="2015-05" db="EMBL/GenBank/DDBJ databases">
        <title>Distinctive expansion of gene families associated with plant cell wall degradation and secondary metabolism in the genomes of grapevine trunk pathogens.</title>
        <authorList>
            <person name="Lawrence D.P."/>
            <person name="Travadon R."/>
            <person name="Rolshausen P.E."/>
            <person name="Baumgartner K."/>
        </authorList>
    </citation>
    <scope>NUCLEOTIDE SEQUENCE [LARGE SCALE GENOMIC DNA]</scope>
    <source>
        <strain evidence="2">UCRPC4</strain>
    </source>
</reference>
<dbReference type="AlphaFoldDB" id="A0A0G2E222"/>
<keyword evidence="3" id="KW-1185">Reference proteome</keyword>
<proteinExistence type="predicted"/>
<organism evidence="2 3">
    <name type="scientific">Phaeomoniella chlamydospora</name>
    <name type="common">Phaeoacremonium chlamydosporum</name>
    <dbReference type="NCBI Taxonomy" id="158046"/>
    <lineage>
        <taxon>Eukaryota</taxon>
        <taxon>Fungi</taxon>
        <taxon>Dikarya</taxon>
        <taxon>Ascomycota</taxon>
        <taxon>Pezizomycotina</taxon>
        <taxon>Eurotiomycetes</taxon>
        <taxon>Chaetothyriomycetidae</taxon>
        <taxon>Phaeomoniellales</taxon>
        <taxon>Phaeomoniellaceae</taxon>
        <taxon>Phaeomoniella</taxon>
    </lineage>
</organism>
<comment type="caution">
    <text evidence="2">The sequence shown here is derived from an EMBL/GenBank/DDBJ whole genome shotgun (WGS) entry which is preliminary data.</text>
</comment>
<evidence type="ECO:0000313" key="3">
    <source>
        <dbReference type="Proteomes" id="UP000053317"/>
    </source>
</evidence>
<keyword evidence="1" id="KW-0812">Transmembrane</keyword>
<name>A0A0G2E222_PHACM</name>
<evidence type="ECO:0000313" key="2">
    <source>
        <dbReference type="EMBL" id="KKY16799.1"/>
    </source>
</evidence>
<feature type="transmembrane region" description="Helical" evidence="1">
    <location>
        <begin position="129"/>
        <end position="151"/>
    </location>
</feature>
<gene>
    <name evidence="2" type="ORF">UCRPC4_g05756</name>
</gene>